<dbReference type="PANTHER" id="PTHR43720">
    <property type="entry name" value="2-AMINOMUCONIC SEMIALDEHYDE DEHYDROGENASE"/>
    <property type="match status" value="1"/>
</dbReference>
<evidence type="ECO:0000256" key="5">
    <source>
        <dbReference type="RuleBase" id="RU003345"/>
    </source>
</evidence>
<dbReference type="Gene3D" id="3.40.309.10">
    <property type="entry name" value="Aldehyde Dehydrogenase, Chain A, domain 2"/>
    <property type="match status" value="1"/>
</dbReference>
<dbReference type="PROSITE" id="PS00687">
    <property type="entry name" value="ALDEHYDE_DEHYDR_GLU"/>
    <property type="match status" value="1"/>
</dbReference>
<evidence type="ECO:0000259" key="6">
    <source>
        <dbReference type="Pfam" id="PF00171"/>
    </source>
</evidence>
<organism evidence="7 8">
    <name type="scientific">Bacillus cereus</name>
    <dbReference type="NCBI Taxonomy" id="1396"/>
    <lineage>
        <taxon>Bacteria</taxon>
        <taxon>Bacillati</taxon>
        <taxon>Bacillota</taxon>
        <taxon>Bacilli</taxon>
        <taxon>Bacillales</taxon>
        <taxon>Bacillaceae</taxon>
        <taxon>Bacillus</taxon>
        <taxon>Bacillus cereus group</taxon>
    </lineage>
</organism>
<keyword evidence="2 5" id="KW-0560">Oxidoreductase</keyword>
<gene>
    <name evidence="7" type="ORF">CN491_09525</name>
</gene>
<reference evidence="7 8" key="1">
    <citation type="submission" date="2017-09" db="EMBL/GenBank/DDBJ databases">
        <title>Large-scale bioinformatics analysis of Bacillus genomes uncovers conserved roles of natural products in bacterial physiology.</title>
        <authorList>
            <consortium name="Agbiome Team Llc"/>
            <person name="Bleich R.M."/>
            <person name="Grubbs K.J."/>
            <person name="Santa Maria K.C."/>
            <person name="Allen S.E."/>
            <person name="Farag S."/>
            <person name="Shank E.A."/>
            <person name="Bowers A."/>
        </authorList>
    </citation>
    <scope>NUCLEOTIDE SEQUENCE [LARGE SCALE GENOMIC DNA]</scope>
    <source>
        <strain evidence="7 8">AFS002368</strain>
    </source>
</reference>
<dbReference type="PROSITE" id="PS00070">
    <property type="entry name" value="ALDEHYDE_DEHYDR_CYS"/>
    <property type="match status" value="1"/>
</dbReference>
<dbReference type="FunFam" id="3.40.605.10:FF:000007">
    <property type="entry name" value="NAD/NADP-dependent betaine aldehyde dehydrogenase"/>
    <property type="match status" value="1"/>
</dbReference>
<dbReference type="Gene3D" id="3.40.605.10">
    <property type="entry name" value="Aldehyde Dehydrogenase, Chain A, domain 1"/>
    <property type="match status" value="1"/>
</dbReference>
<dbReference type="CDD" id="cd07093">
    <property type="entry name" value="ALDH_F8_HMSADH"/>
    <property type="match status" value="1"/>
</dbReference>
<dbReference type="EC" id="1.2.1.8" evidence="7"/>
<proteinExistence type="inferred from homology"/>
<dbReference type="RefSeq" id="WP_098267630.1">
    <property type="nucleotide sequence ID" value="NZ_JAVIVZ010000001.1"/>
</dbReference>
<dbReference type="SUPFAM" id="SSF53720">
    <property type="entry name" value="ALDH-like"/>
    <property type="match status" value="1"/>
</dbReference>
<name>A0A2C1F7I5_BACCE</name>
<evidence type="ECO:0000313" key="7">
    <source>
        <dbReference type="EMBL" id="PES96228.1"/>
    </source>
</evidence>
<dbReference type="InterPro" id="IPR029510">
    <property type="entry name" value="Ald_DH_CS_GLU"/>
</dbReference>
<evidence type="ECO:0000256" key="2">
    <source>
        <dbReference type="ARBA" id="ARBA00023002"/>
    </source>
</evidence>
<accession>A0A2C1F7I5</accession>
<comment type="similarity">
    <text evidence="1 5">Belongs to the aldehyde dehydrogenase family.</text>
</comment>
<evidence type="ECO:0000256" key="3">
    <source>
        <dbReference type="ARBA" id="ARBA00023027"/>
    </source>
</evidence>
<feature type="domain" description="Aldehyde dehydrogenase" evidence="6">
    <location>
        <begin position="30"/>
        <end position="485"/>
    </location>
</feature>
<evidence type="ECO:0000313" key="8">
    <source>
        <dbReference type="Proteomes" id="UP000220900"/>
    </source>
</evidence>
<keyword evidence="3" id="KW-0520">NAD</keyword>
<dbReference type="InterPro" id="IPR016160">
    <property type="entry name" value="Ald_DH_CS_CYS"/>
</dbReference>
<dbReference type="InterPro" id="IPR016163">
    <property type="entry name" value="Ald_DH_C"/>
</dbReference>
<dbReference type="GO" id="GO:0008802">
    <property type="term" value="F:betaine-aldehyde dehydrogenase (NAD+) activity"/>
    <property type="evidence" value="ECO:0007669"/>
    <property type="project" value="UniProtKB-EC"/>
</dbReference>
<dbReference type="Proteomes" id="UP000220900">
    <property type="component" value="Unassembled WGS sequence"/>
</dbReference>
<evidence type="ECO:0000256" key="4">
    <source>
        <dbReference type="PROSITE-ProRule" id="PRU10007"/>
    </source>
</evidence>
<sequence length="489" mass="54028">MNKELLADKMKVKDAKLFIDGQYVDSICGETFDTFNPATNRKLASVAKANEEDTKRAIDVAERTFKSGIWSKMPVEERSDILCKMSDLIMERVDELAYIETLDVGKPIKESKGFDIPRAAHNFRFFAEMAKYLVHEHYDKHNFMSYAKYAPAGVTSLIIPWNLPFMQMTWKASAALASGNTVVVKPASYTPLSAVMLGEIANDAGLPPGVLNIITGPGSTVGTQMTTHPAVRRISFVGESNTGKTIMRNAAENLIPVSLELGGKSANIVFEDADLDEAVQGSIEAIYRNQGEICLAGSRLLVQESVYEQFLEKFVAAVQRIKVGNPLSEETDMGALVSKSHLETVDRYVEIGISEGAKLAYGGKRVKSLVEGNFYEPTILYDVDNSMRVAQEEIFGPVLVVIPFKTEEDAIRIANDSIYGLAGVVWTNDLRRAQRVVSQIDSGLLWINCWYVRDLRTPFGGSKASGIGREGGRHSFEFYTEAKTVTMKL</sequence>
<dbReference type="InterPro" id="IPR016161">
    <property type="entry name" value="Ald_DH/histidinol_DH"/>
</dbReference>
<dbReference type="Pfam" id="PF00171">
    <property type="entry name" value="Aldedh"/>
    <property type="match status" value="1"/>
</dbReference>
<protein>
    <submittedName>
        <fullName evidence="7">5-carboxymethyl-2-hydroxymuconate semialdehyde dehydrogenase</fullName>
        <ecNumber evidence="7">1.2.1.8</ecNumber>
    </submittedName>
</protein>
<dbReference type="InterPro" id="IPR015590">
    <property type="entry name" value="Aldehyde_DH_dom"/>
</dbReference>
<feature type="active site" evidence="4">
    <location>
        <position position="260"/>
    </location>
</feature>
<evidence type="ECO:0000256" key="1">
    <source>
        <dbReference type="ARBA" id="ARBA00009986"/>
    </source>
</evidence>
<dbReference type="InterPro" id="IPR016162">
    <property type="entry name" value="Ald_DH_N"/>
</dbReference>
<comment type="caution">
    <text evidence="7">The sequence shown here is derived from an EMBL/GenBank/DDBJ whole genome shotgun (WGS) entry which is preliminary data.</text>
</comment>
<dbReference type="PANTHER" id="PTHR43720:SF2">
    <property type="entry name" value="2-AMINOMUCONIC SEMIALDEHYDE DEHYDROGENASE"/>
    <property type="match status" value="1"/>
</dbReference>
<dbReference type="FunFam" id="3.40.309.10:FF:000012">
    <property type="entry name" value="Betaine aldehyde dehydrogenase"/>
    <property type="match status" value="1"/>
</dbReference>
<dbReference type="EMBL" id="NTZF01000008">
    <property type="protein sequence ID" value="PES96228.1"/>
    <property type="molecule type" value="Genomic_DNA"/>
</dbReference>
<dbReference type="AlphaFoldDB" id="A0A2C1F7I5"/>